<evidence type="ECO:0000259" key="1">
    <source>
        <dbReference type="Pfam" id="PF01471"/>
    </source>
</evidence>
<dbReference type="Gene3D" id="1.10.101.10">
    <property type="entry name" value="PGBD-like superfamily/PGBD"/>
    <property type="match status" value="1"/>
</dbReference>
<reference evidence="2 3" key="1">
    <citation type="journal article" date="2015" name="Genome Announc.">
        <title>Draft Genome of the Euendolithic (true boring) Cyanobacterium Mastigocoleus testarum strain BC008.</title>
        <authorList>
            <person name="Guida B.S."/>
            <person name="Garcia-Pichel F."/>
        </authorList>
    </citation>
    <scope>NUCLEOTIDE SEQUENCE [LARGE SCALE GENOMIC DNA]</scope>
    <source>
        <strain evidence="2 3">BC008</strain>
    </source>
</reference>
<protein>
    <submittedName>
        <fullName evidence="2">Peptidoglycan-binding protein</fullName>
    </submittedName>
</protein>
<dbReference type="SUPFAM" id="SSF47090">
    <property type="entry name" value="PGBD-like"/>
    <property type="match status" value="1"/>
</dbReference>
<organism evidence="2 3">
    <name type="scientific">Mastigocoleus testarum BC008</name>
    <dbReference type="NCBI Taxonomy" id="371196"/>
    <lineage>
        <taxon>Bacteria</taxon>
        <taxon>Bacillati</taxon>
        <taxon>Cyanobacteriota</taxon>
        <taxon>Cyanophyceae</taxon>
        <taxon>Nostocales</taxon>
        <taxon>Hapalosiphonaceae</taxon>
        <taxon>Mastigocoleus</taxon>
    </lineage>
</organism>
<dbReference type="EMBL" id="LMTZ01000062">
    <property type="protein sequence ID" value="KST68471.1"/>
    <property type="molecule type" value="Genomic_DNA"/>
</dbReference>
<accession>A0A0V7ZVT8</accession>
<sequence length="364" mass="40800">MAFNIGVLNLPILRLGSEGAYVSAWQSFLKNEGYPIEVVDGDFGQLTDKATRIYQQKNNLDVDGVVGNGSYTQAAKQGFIEKGFIQQVPNIQGNQLLNYLGFGETEVKNLQASLNQVARLTPALVVDGDFGPRSSKGLAEAYLKRDIRLKGELEAVINDVTKQSLREYFARSMQIFDKYARVLRLRLSGPHWIKSFPTSRAIADLKSPFRQRVQRFEKALIDAGCQVIVTATHRPRERAHLMHYASRIARRNIYPRYVPGLKGVNIDWEHYTRAGSIRGAQDMVDAYGIGNNPVSLRSRHIQRLALDWIITWEGRIKIKDARGRIITVGAPTDASANQTMWRIGASYGVYKLAGDPPHWSIDGA</sequence>
<name>A0A0V7ZVT8_9CYAN</name>
<dbReference type="Proteomes" id="UP000053372">
    <property type="component" value="Unassembled WGS sequence"/>
</dbReference>
<comment type="caution">
    <text evidence="2">The sequence shown here is derived from an EMBL/GenBank/DDBJ whole genome shotgun (WGS) entry which is preliminary data.</text>
</comment>
<dbReference type="AlphaFoldDB" id="A0A0V7ZVT8"/>
<dbReference type="OrthoDB" id="192249at2"/>
<dbReference type="InterPro" id="IPR002477">
    <property type="entry name" value="Peptidoglycan-bd-like"/>
</dbReference>
<dbReference type="Pfam" id="PF01471">
    <property type="entry name" value="PG_binding_1"/>
    <property type="match status" value="1"/>
</dbReference>
<evidence type="ECO:0000313" key="2">
    <source>
        <dbReference type="EMBL" id="KST68471.1"/>
    </source>
</evidence>
<evidence type="ECO:0000313" key="3">
    <source>
        <dbReference type="Proteomes" id="UP000053372"/>
    </source>
</evidence>
<gene>
    <name evidence="2" type="ORF">BC008_00955</name>
</gene>
<keyword evidence="3" id="KW-1185">Reference proteome</keyword>
<proteinExistence type="predicted"/>
<dbReference type="InterPro" id="IPR036366">
    <property type="entry name" value="PGBDSf"/>
</dbReference>
<feature type="domain" description="Peptidoglycan binding-like" evidence="1">
    <location>
        <begin position="19"/>
        <end position="68"/>
    </location>
</feature>
<dbReference type="InterPro" id="IPR036365">
    <property type="entry name" value="PGBD-like_sf"/>
</dbReference>